<evidence type="ECO:0000313" key="7">
    <source>
        <dbReference type="Proteomes" id="UP001143474"/>
    </source>
</evidence>
<dbReference type="InterPro" id="IPR014729">
    <property type="entry name" value="Rossmann-like_a/b/a_fold"/>
</dbReference>
<feature type="region of interest" description="Disordered" evidence="5">
    <location>
        <begin position="17"/>
        <end position="38"/>
    </location>
</feature>
<evidence type="ECO:0000256" key="5">
    <source>
        <dbReference type="SAM" id="MobiDB-lite"/>
    </source>
</evidence>
<dbReference type="Proteomes" id="UP001143474">
    <property type="component" value="Unassembled WGS sequence"/>
</dbReference>
<evidence type="ECO:0000256" key="1">
    <source>
        <dbReference type="ARBA" id="ARBA00005187"/>
    </source>
</evidence>
<dbReference type="Gene3D" id="3.60.20.10">
    <property type="entry name" value="Glutamine Phosphoribosylpyrophosphate, subunit 1, domain 1"/>
    <property type="match status" value="1"/>
</dbReference>
<gene>
    <name evidence="6" type="ORF">GCM10017600_77710</name>
</gene>
<dbReference type="PANTHER" id="PTHR43284">
    <property type="entry name" value="ASPARAGINE SYNTHETASE (GLUTAMINE-HYDROLYZING)"/>
    <property type="match status" value="1"/>
</dbReference>
<dbReference type="EMBL" id="BSEV01000031">
    <property type="protein sequence ID" value="GLK14359.1"/>
    <property type="molecule type" value="Genomic_DNA"/>
</dbReference>
<organism evidence="6 7">
    <name type="scientific">Streptosporangium carneum</name>
    <dbReference type="NCBI Taxonomy" id="47481"/>
    <lineage>
        <taxon>Bacteria</taxon>
        <taxon>Bacillati</taxon>
        <taxon>Actinomycetota</taxon>
        <taxon>Actinomycetes</taxon>
        <taxon>Streptosporangiales</taxon>
        <taxon>Streptosporangiaceae</taxon>
        <taxon>Streptosporangium</taxon>
    </lineage>
</organism>
<dbReference type="GO" id="GO:0004066">
    <property type="term" value="F:asparagine synthase (glutamine-hydrolyzing) activity"/>
    <property type="evidence" value="ECO:0007669"/>
    <property type="project" value="UniProtKB-EC"/>
</dbReference>
<name>A0A9W6IB66_9ACTN</name>
<evidence type="ECO:0000256" key="2">
    <source>
        <dbReference type="ARBA" id="ARBA00012737"/>
    </source>
</evidence>
<dbReference type="RefSeq" id="WP_271222599.1">
    <property type="nucleotide sequence ID" value="NZ_BAAAVD010000033.1"/>
</dbReference>
<comment type="pathway">
    <text evidence="1">Amino-acid biosynthesis; L-asparagine biosynthesis; L-asparagine from L-aspartate (L-Gln route): step 1/1.</text>
</comment>
<dbReference type="GO" id="GO:0006529">
    <property type="term" value="P:asparagine biosynthetic process"/>
    <property type="evidence" value="ECO:0007669"/>
    <property type="project" value="UniProtKB-KW"/>
</dbReference>
<dbReference type="PANTHER" id="PTHR43284:SF1">
    <property type="entry name" value="ASPARAGINE SYNTHETASE"/>
    <property type="match status" value="1"/>
</dbReference>
<dbReference type="Gene3D" id="3.40.50.620">
    <property type="entry name" value="HUPs"/>
    <property type="match status" value="1"/>
</dbReference>
<evidence type="ECO:0000256" key="4">
    <source>
        <dbReference type="ARBA" id="ARBA00048741"/>
    </source>
</evidence>
<comment type="caution">
    <text evidence="6">The sequence shown here is derived from an EMBL/GenBank/DDBJ whole genome shotgun (WGS) entry which is preliminary data.</text>
</comment>
<evidence type="ECO:0000256" key="3">
    <source>
        <dbReference type="ARBA" id="ARBA00022888"/>
    </source>
</evidence>
<dbReference type="InterPro" id="IPR029055">
    <property type="entry name" value="Ntn_hydrolases_N"/>
</dbReference>
<keyword evidence="7" id="KW-1185">Reference proteome</keyword>
<sequence>MTTPPAPLAAPLLAVSTGPRGVSPLSDGTPPFPGAVRRPLPGGAGEVWSATPGPLYSLVEGAHDHDYRPMSEAELTGRIREGRELGDLAAPFAAVLAEEDGALLAAVDQLGMRHLYLAEGPGWAALSTSPTSLARLTGGGLDLDVLGAYRLIGHHLGTDTPYAGVRKIPAGHVVRLSEGRATLTPYKSPGHPPTTDLAEAVRRAARILRDNMERLLDEHPDAVLQLSGGLDSRILLAAVPEGRRRQVRALTLASVESRDQELATRIATAYRLERQVIDMDRMAGLTPARAHELVTAAALSTGGINNPVQLAVQEWAEAQAPREPRINGFGGEFSRAFYYLGQRQHPGPTPQLVDRLAEWRIFSVEYADPEMFTGDFAAETKASTMRRLREMFAGYRTDWLSSTDEFYFHERTQRMVGATLSTACTRYTTLSPMLHPAFVEQARAMDPAVKLYSRYNAMLLDRLAPDLARIPLDTGLRPVTLFAPKPVRAARLGLDLGLRAARKARQRIRRSGNPGVGEPTMVALLVAHWRAEPSLLEPALGTGLVRQEWLARMLSGEYDPTPGTAAFLAILCAASTALA</sequence>
<protein>
    <recommendedName>
        <fullName evidence="2">asparagine synthase (glutamine-hydrolyzing)</fullName>
        <ecNumber evidence="2">6.3.5.4</ecNumber>
    </recommendedName>
</protein>
<keyword evidence="3" id="KW-0061">Asparagine biosynthesis</keyword>
<keyword evidence="3" id="KW-0028">Amino-acid biosynthesis</keyword>
<dbReference type="SUPFAM" id="SSF56235">
    <property type="entry name" value="N-terminal nucleophile aminohydrolases (Ntn hydrolases)"/>
    <property type="match status" value="1"/>
</dbReference>
<reference evidence="6" key="1">
    <citation type="journal article" date="2014" name="Int. J. Syst. Evol. Microbiol.">
        <title>Complete genome sequence of Corynebacterium casei LMG S-19264T (=DSM 44701T), isolated from a smear-ripened cheese.</title>
        <authorList>
            <consortium name="US DOE Joint Genome Institute (JGI-PGF)"/>
            <person name="Walter F."/>
            <person name="Albersmeier A."/>
            <person name="Kalinowski J."/>
            <person name="Ruckert C."/>
        </authorList>
    </citation>
    <scope>NUCLEOTIDE SEQUENCE</scope>
    <source>
        <strain evidence="6">VKM Ac-2007</strain>
    </source>
</reference>
<comment type="catalytic activity">
    <reaction evidence="4">
        <text>L-aspartate + L-glutamine + ATP + H2O = L-asparagine + L-glutamate + AMP + diphosphate + H(+)</text>
        <dbReference type="Rhea" id="RHEA:12228"/>
        <dbReference type="ChEBI" id="CHEBI:15377"/>
        <dbReference type="ChEBI" id="CHEBI:15378"/>
        <dbReference type="ChEBI" id="CHEBI:29985"/>
        <dbReference type="ChEBI" id="CHEBI:29991"/>
        <dbReference type="ChEBI" id="CHEBI:30616"/>
        <dbReference type="ChEBI" id="CHEBI:33019"/>
        <dbReference type="ChEBI" id="CHEBI:58048"/>
        <dbReference type="ChEBI" id="CHEBI:58359"/>
        <dbReference type="ChEBI" id="CHEBI:456215"/>
        <dbReference type="EC" id="6.3.5.4"/>
    </reaction>
</comment>
<proteinExistence type="predicted"/>
<dbReference type="EC" id="6.3.5.4" evidence="2"/>
<reference evidence="6" key="2">
    <citation type="submission" date="2023-01" db="EMBL/GenBank/DDBJ databases">
        <authorList>
            <person name="Sun Q."/>
            <person name="Evtushenko L."/>
        </authorList>
    </citation>
    <scope>NUCLEOTIDE SEQUENCE</scope>
    <source>
        <strain evidence="6">VKM Ac-2007</strain>
    </source>
</reference>
<accession>A0A9W6IB66</accession>
<dbReference type="InterPro" id="IPR051786">
    <property type="entry name" value="ASN_synthetase/amidase"/>
</dbReference>
<dbReference type="AlphaFoldDB" id="A0A9W6IB66"/>
<dbReference type="SUPFAM" id="SSF52402">
    <property type="entry name" value="Adenine nucleotide alpha hydrolases-like"/>
    <property type="match status" value="1"/>
</dbReference>
<evidence type="ECO:0000313" key="6">
    <source>
        <dbReference type="EMBL" id="GLK14359.1"/>
    </source>
</evidence>